<gene>
    <name evidence="1" type="ORF">N805_18940</name>
</gene>
<protein>
    <recommendedName>
        <fullName evidence="3">HNH nuclease domain-containing protein</fullName>
    </recommendedName>
</protein>
<reference evidence="1 2" key="1">
    <citation type="submission" date="2015-02" db="EMBL/GenBank/DDBJ databases">
        <title>Complete Genome Sequencing of Pseudomonas putida S13.1.2.</title>
        <authorList>
            <person name="Chong T.M."/>
            <person name="Chan K.G."/>
            <person name="Dessaux Y."/>
        </authorList>
    </citation>
    <scope>NUCLEOTIDE SEQUENCE [LARGE SCALE GENOMIC DNA]</scope>
    <source>
        <strain evidence="1 2">S13.1.2</strain>
    </source>
</reference>
<accession>A0AAU8RZI7</accession>
<name>A0AAU8RZI7_PSEPU</name>
<dbReference type="RefSeq" id="WP_033692138.1">
    <property type="nucleotide sequence ID" value="NZ_CP010979.1"/>
</dbReference>
<evidence type="ECO:0008006" key="3">
    <source>
        <dbReference type="Google" id="ProtNLM"/>
    </source>
</evidence>
<evidence type="ECO:0000313" key="1">
    <source>
        <dbReference type="EMBL" id="AJQ49174.1"/>
    </source>
</evidence>
<dbReference type="EMBL" id="CP010979">
    <property type="protein sequence ID" value="AJQ49174.1"/>
    <property type="molecule type" value="Genomic_DNA"/>
</dbReference>
<sequence>MTISTIDTKILWGRAGGRCSKPGCGDDLTVLVGTGRYIVGEMAHVIGSKPTAARGTPEGGEDTYDNLILLCPTHHTHIDKSPEGTYSVELLHEWKKAHEDIISNAGKTVKYDSYGKLQIEIARILITNKLIFDTYGPHSATAQSDPNSNAYLIWELRRIDRIIPNNQKILNIIDANIDLINDISAIRAIEKFRLHAESFEKHVYHRMDSYQLFPCEFSEIFSL</sequence>
<proteinExistence type="predicted"/>
<dbReference type="Proteomes" id="UP000033260">
    <property type="component" value="Chromosome"/>
</dbReference>
<dbReference type="CDD" id="cd00085">
    <property type="entry name" value="HNHc"/>
    <property type="match status" value="1"/>
</dbReference>
<dbReference type="AlphaFoldDB" id="A0AAU8RZI7"/>
<organism evidence="1 2">
    <name type="scientific">Pseudomonas putida S13.1.2</name>
    <dbReference type="NCBI Taxonomy" id="1384061"/>
    <lineage>
        <taxon>Bacteria</taxon>
        <taxon>Pseudomonadati</taxon>
        <taxon>Pseudomonadota</taxon>
        <taxon>Gammaproteobacteria</taxon>
        <taxon>Pseudomonadales</taxon>
        <taxon>Pseudomonadaceae</taxon>
        <taxon>Pseudomonas</taxon>
    </lineage>
</organism>
<evidence type="ECO:0000313" key="2">
    <source>
        <dbReference type="Proteomes" id="UP000033260"/>
    </source>
</evidence>
<dbReference type="InterPro" id="IPR003615">
    <property type="entry name" value="HNH_nuc"/>
</dbReference>